<reference evidence="1 2" key="1">
    <citation type="journal article" date="2018" name="Front. Plant Sci.">
        <title>Red Clover (Trifolium pratense) and Zigzag Clover (T. medium) - A Picture of Genomic Similarities and Differences.</title>
        <authorList>
            <person name="Dluhosova J."/>
            <person name="Istvanek J."/>
            <person name="Nedelnik J."/>
            <person name="Repkova J."/>
        </authorList>
    </citation>
    <scope>NUCLEOTIDE SEQUENCE [LARGE SCALE GENOMIC DNA]</scope>
    <source>
        <strain evidence="2">cv. 10/8</strain>
        <tissue evidence="1">Leaf</tissue>
    </source>
</reference>
<proteinExistence type="predicted"/>
<sequence>MIDAVNTLASEGRNISDYTKSSEVFFVHLCEAARFHPVQSMIYKSLLPREDDSYEDDSYAIRPFQDEEVPFLHNKDSCDVYSLVKGKGPVNFHLKVETEPFIEDLIKSFSKLSKAWFVYVLTDKQLFPLNENECLKLHIKSKKSLRCTLATLCNTDLETLLNEWKTKSENGTVTREIYK</sequence>
<dbReference type="Proteomes" id="UP000265520">
    <property type="component" value="Unassembled WGS sequence"/>
</dbReference>
<evidence type="ECO:0000313" key="1">
    <source>
        <dbReference type="EMBL" id="MCI09084.1"/>
    </source>
</evidence>
<feature type="non-terminal residue" evidence="1">
    <location>
        <position position="179"/>
    </location>
</feature>
<comment type="caution">
    <text evidence="1">The sequence shown here is derived from an EMBL/GenBank/DDBJ whole genome shotgun (WGS) entry which is preliminary data.</text>
</comment>
<accession>A0A392PBC0</accession>
<organism evidence="1 2">
    <name type="scientific">Trifolium medium</name>
    <dbReference type="NCBI Taxonomy" id="97028"/>
    <lineage>
        <taxon>Eukaryota</taxon>
        <taxon>Viridiplantae</taxon>
        <taxon>Streptophyta</taxon>
        <taxon>Embryophyta</taxon>
        <taxon>Tracheophyta</taxon>
        <taxon>Spermatophyta</taxon>
        <taxon>Magnoliopsida</taxon>
        <taxon>eudicotyledons</taxon>
        <taxon>Gunneridae</taxon>
        <taxon>Pentapetalae</taxon>
        <taxon>rosids</taxon>
        <taxon>fabids</taxon>
        <taxon>Fabales</taxon>
        <taxon>Fabaceae</taxon>
        <taxon>Papilionoideae</taxon>
        <taxon>50 kb inversion clade</taxon>
        <taxon>NPAAA clade</taxon>
        <taxon>Hologalegina</taxon>
        <taxon>IRL clade</taxon>
        <taxon>Trifolieae</taxon>
        <taxon>Trifolium</taxon>
    </lineage>
</organism>
<evidence type="ECO:0000313" key="2">
    <source>
        <dbReference type="Proteomes" id="UP000265520"/>
    </source>
</evidence>
<protein>
    <submittedName>
        <fullName evidence="1">Uncharacterized protein</fullName>
    </submittedName>
</protein>
<dbReference type="EMBL" id="LXQA010071341">
    <property type="protein sequence ID" value="MCI09084.1"/>
    <property type="molecule type" value="Genomic_DNA"/>
</dbReference>
<dbReference type="AlphaFoldDB" id="A0A392PBC0"/>
<keyword evidence="2" id="KW-1185">Reference proteome</keyword>
<name>A0A392PBC0_9FABA</name>